<organism evidence="7 8">
    <name type="scientific">Rohdeia mirabilis</name>
    <dbReference type="NCBI Taxonomy" id="2528008"/>
    <lineage>
        <taxon>Bacteria</taxon>
        <taxon>Pseudomonadati</taxon>
        <taxon>Planctomycetota</taxon>
        <taxon>Planctomycetia</taxon>
        <taxon>Planctomycetia incertae sedis</taxon>
        <taxon>Rohdeia</taxon>
    </lineage>
</organism>
<dbReference type="InterPro" id="IPR000847">
    <property type="entry name" value="LysR_HTH_N"/>
</dbReference>
<dbReference type="EMBL" id="CP036290">
    <property type="protein sequence ID" value="QDU84183.1"/>
    <property type="molecule type" value="Genomic_DNA"/>
</dbReference>
<evidence type="ECO:0000256" key="3">
    <source>
        <dbReference type="ARBA" id="ARBA00023125"/>
    </source>
</evidence>
<name>A0A518CY70_9BACT</name>
<proteinExistence type="inferred from homology"/>
<sequence>MDPQVPLDRLDYHDLRAFWAVVREGSMAGAAAALHVGRPAVSMRVKALETALAQRLFDRRGRHLELTETGSLVFEYADDIFRLGRELESALARPSGPAPGRRGHLLRIGVVQSVPKLAAFELLAPALADPELVVQCHQGSPSGLLTRLGSNELDLVLTDAPLGESDDASAVHHPLGDSAVGLFGAPDLALASRAAQHDPRLLADVPVLLPMRGQSLRRLVDSWFERESIRPRVVGEFDDSALLKAFGRTGRGLFPAPTTSSDAIERGYGCIEALTLSGVRERFYAVTGERRLQHPGVERLIRPTRETGTGQRE</sequence>
<dbReference type="PANTHER" id="PTHR30293">
    <property type="entry name" value="TRANSCRIPTIONAL REGULATORY PROTEIN NAC-RELATED"/>
    <property type="match status" value="1"/>
</dbReference>
<dbReference type="GO" id="GO:0003677">
    <property type="term" value="F:DNA binding"/>
    <property type="evidence" value="ECO:0007669"/>
    <property type="project" value="UniProtKB-KW"/>
</dbReference>
<dbReference type="InterPro" id="IPR036388">
    <property type="entry name" value="WH-like_DNA-bd_sf"/>
</dbReference>
<evidence type="ECO:0000256" key="4">
    <source>
        <dbReference type="ARBA" id="ARBA00023159"/>
    </source>
</evidence>
<dbReference type="Pfam" id="PF03466">
    <property type="entry name" value="LysR_substrate"/>
    <property type="match status" value="1"/>
</dbReference>
<keyword evidence="8" id="KW-1185">Reference proteome</keyword>
<dbReference type="PANTHER" id="PTHR30293:SF2">
    <property type="entry name" value="TRANSCRIPTIONAL ACTIVATOR PROTEIN NHAR"/>
    <property type="match status" value="1"/>
</dbReference>
<comment type="similarity">
    <text evidence="1">Belongs to the LysR transcriptional regulatory family.</text>
</comment>
<evidence type="ECO:0000256" key="1">
    <source>
        <dbReference type="ARBA" id="ARBA00009437"/>
    </source>
</evidence>
<dbReference type="Pfam" id="PF00126">
    <property type="entry name" value="HTH_1"/>
    <property type="match status" value="1"/>
</dbReference>
<protein>
    <submittedName>
        <fullName evidence="7">Transcriptional activator protein NhaR</fullName>
    </submittedName>
</protein>
<dbReference type="InterPro" id="IPR036390">
    <property type="entry name" value="WH_DNA-bd_sf"/>
</dbReference>
<dbReference type="Gene3D" id="1.10.10.10">
    <property type="entry name" value="Winged helix-like DNA-binding domain superfamily/Winged helix DNA-binding domain"/>
    <property type="match status" value="1"/>
</dbReference>
<evidence type="ECO:0000313" key="7">
    <source>
        <dbReference type="EMBL" id="QDU84183.1"/>
    </source>
</evidence>
<evidence type="ECO:0000256" key="5">
    <source>
        <dbReference type="ARBA" id="ARBA00023163"/>
    </source>
</evidence>
<evidence type="ECO:0000259" key="6">
    <source>
        <dbReference type="PROSITE" id="PS50931"/>
    </source>
</evidence>
<dbReference type="GO" id="GO:0003700">
    <property type="term" value="F:DNA-binding transcription factor activity"/>
    <property type="evidence" value="ECO:0007669"/>
    <property type="project" value="InterPro"/>
</dbReference>
<feature type="domain" description="HTH lysR-type" evidence="6">
    <location>
        <begin position="10"/>
        <end position="67"/>
    </location>
</feature>
<accession>A0A518CY70</accession>
<keyword evidence="3" id="KW-0238">DNA-binding</keyword>
<dbReference type="Gene3D" id="3.40.190.290">
    <property type="match status" value="1"/>
</dbReference>
<dbReference type="PROSITE" id="PS50931">
    <property type="entry name" value="HTH_LYSR"/>
    <property type="match status" value="1"/>
</dbReference>
<keyword evidence="2" id="KW-0805">Transcription regulation</keyword>
<dbReference type="GO" id="GO:2000142">
    <property type="term" value="P:regulation of DNA-templated transcription initiation"/>
    <property type="evidence" value="ECO:0007669"/>
    <property type="project" value="TreeGrafter"/>
</dbReference>
<dbReference type="Proteomes" id="UP000319342">
    <property type="component" value="Chromosome"/>
</dbReference>
<reference evidence="7 8" key="1">
    <citation type="submission" date="2019-02" db="EMBL/GenBank/DDBJ databases">
        <title>Deep-cultivation of Planctomycetes and their phenomic and genomic characterization uncovers novel biology.</title>
        <authorList>
            <person name="Wiegand S."/>
            <person name="Jogler M."/>
            <person name="Boedeker C."/>
            <person name="Pinto D."/>
            <person name="Vollmers J."/>
            <person name="Rivas-Marin E."/>
            <person name="Kohn T."/>
            <person name="Peeters S.H."/>
            <person name="Heuer A."/>
            <person name="Rast P."/>
            <person name="Oberbeckmann S."/>
            <person name="Bunk B."/>
            <person name="Jeske O."/>
            <person name="Meyerdierks A."/>
            <person name="Storesund J.E."/>
            <person name="Kallscheuer N."/>
            <person name="Luecker S."/>
            <person name="Lage O.M."/>
            <person name="Pohl T."/>
            <person name="Merkel B.J."/>
            <person name="Hornburger P."/>
            <person name="Mueller R.-W."/>
            <person name="Bruemmer F."/>
            <person name="Labrenz M."/>
            <person name="Spormann A.M."/>
            <person name="Op den Camp H."/>
            <person name="Overmann J."/>
            <person name="Amann R."/>
            <person name="Jetten M.S.M."/>
            <person name="Mascher T."/>
            <person name="Medema M.H."/>
            <person name="Devos D.P."/>
            <person name="Kaster A.-K."/>
            <person name="Ovreas L."/>
            <person name="Rohde M."/>
            <person name="Galperin M.Y."/>
            <person name="Jogler C."/>
        </authorList>
    </citation>
    <scope>NUCLEOTIDE SEQUENCE [LARGE SCALE GENOMIC DNA]</scope>
    <source>
        <strain evidence="7 8">Pla163</strain>
    </source>
</reference>
<evidence type="ECO:0000256" key="2">
    <source>
        <dbReference type="ARBA" id="ARBA00023015"/>
    </source>
</evidence>
<gene>
    <name evidence="7" type="primary">nhaR</name>
    <name evidence="7" type="ORF">Pla163_12880</name>
</gene>
<dbReference type="AlphaFoldDB" id="A0A518CY70"/>
<dbReference type="SUPFAM" id="SSF53850">
    <property type="entry name" value="Periplasmic binding protein-like II"/>
    <property type="match status" value="1"/>
</dbReference>
<dbReference type="FunFam" id="1.10.10.10:FF:000001">
    <property type="entry name" value="LysR family transcriptional regulator"/>
    <property type="match status" value="1"/>
</dbReference>
<dbReference type="SUPFAM" id="SSF46785">
    <property type="entry name" value="Winged helix' DNA-binding domain"/>
    <property type="match status" value="1"/>
</dbReference>
<evidence type="ECO:0000313" key="8">
    <source>
        <dbReference type="Proteomes" id="UP000319342"/>
    </source>
</evidence>
<keyword evidence="4" id="KW-0010">Activator</keyword>
<keyword evidence="5" id="KW-0804">Transcription</keyword>
<dbReference type="InterPro" id="IPR005119">
    <property type="entry name" value="LysR_subst-bd"/>
</dbReference>